<dbReference type="PRINTS" id="PR02096">
    <property type="entry name" value="HTDHYDRTASE2"/>
</dbReference>
<dbReference type="VEuPathDB" id="FungiDB:GWK60_J10659"/>
<dbReference type="AlphaFoldDB" id="A0A0W0DE76"/>
<dbReference type="Proteomes" id="UP000054886">
    <property type="component" value="Unassembled WGS sequence"/>
</dbReference>
<dbReference type="InterPro" id="IPR029069">
    <property type="entry name" value="HotDog_dom_sf"/>
</dbReference>
<name>A0A0W0DE76_CANGB</name>
<dbReference type="SUPFAM" id="SSF54637">
    <property type="entry name" value="Thioesterase/thiol ester dehydrase-isomerase"/>
    <property type="match status" value="1"/>
</dbReference>
<proteinExistence type="predicted"/>
<dbReference type="PANTHER" id="PTHR28152">
    <property type="entry name" value="HYDROXYACYL-THIOESTER DEHYDRATASE TYPE 2, MITOCHONDRIAL"/>
    <property type="match status" value="1"/>
</dbReference>
<protein>
    <submittedName>
        <fullName evidence="1">Hydroxyacyl-thioester dehydratase type 2, mitochondrial</fullName>
    </submittedName>
</protein>
<dbReference type="VEuPathDB" id="FungiDB:B1J91_J10868g"/>
<gene>
    <name evidence="1" type="ORF">AO440_003230</name>
</gene>
<dbReference type="Gene3D" id="3.10.129.10">
    <property type="entry name" value="Hotdog Thioesterase"/>
    <property type="match status" value="1"/>
</dbReference>
<organism evidence="1 2">
    <name type="scientific">Candida glabrata</name>
    <name type="common">Yeast</name>
    <name type="synonym">Torulopsis glabrata</name>
    <dbReference type="NCBI Taxonomy" id="5478"/>
    <lineage>
        <taxon>Eukaryota</taxon>
        <taxon>Fungi</taxon>
        <taxon>Dikarya</taxon>
        <taxon>Ascomycota</taxon>
        <taxon>Saccharomycotina</taxon>
        <taxon>Saccharomycetes</taxon>
        <taxon>Saccharomycetales</taxon>
        <taxon>Saccharomycetaceae</taxon>
        <taxon>Nakaseomyces</taxon>
    </lineage>
</organism>
<dbReference type="VEuPathDB" id="FungiDB:CAGL0J10868g"/>
<dbReference type="GO" id="GO:0005739">
    <property type="term" value="C:mitochondrion"/>
    <property type="evidence" value="ECO:0007669"/>
    <property type="project" value="EnsemblFungi"/>
</dbReference>
<dbReference type="InterPro" id="IPR052741">
    <property type="entry name" value="Mitochondrial_HTD2"/>
</dbReference>
<dbReference type="EMBL" id="LLZZ01000064">
    <property type="protein sequence ID" value="KTB10148.1"/>
    <property type="molecule type" value="Genomic_DNA"/>
</dbReference>
<reference evidence="1 2" key="1">
    <citation type="submission" date="2015-10" db="EMBL/GenBank/DDBJ databases">
        <title>Draft genomes sequences of Candida glabrata isolates 1A, 1B, 2A, 2B, 3A and 3B.</title>
        <authorList>
            <person name="Haavelsrud O.E."/>
            <person name="Gaustad P."/>
        </authorList>
    </citation>
    <scope>NUCLEOTIDE SEQUENCE [LARGE SCALE GENOMIC DNA]</scope>
    <source>
        <strain evidence="1">910700640</strain>
    </source>
</reference>
<accession>A0A0W0DE76</accession>
<dbReference type="InterPro" id="IPR026223">
    <property type="entry name" value="Htd2"/>
</dbReference>
<dbReference type="GO" id="GO:0006633">
    <property type="term" value="P:fatty acid biosynthetic process"/>
    <property type="evidence" value="ECO:0007669"/>
    <property type="project" value="InterPro"/>
</dbReference>
<dbReference type="GO" id="GO:0019171">
    <property type="term" value="F:(3R)-hydroxyacyl-[acyl-carrier-protein] dehydratase activity"/>
    <property type="evidence" value="ECO:0007669"/>
    <property type="project" value="EnsemblFungi"/>
</dbReference>
<comment type="caution">
    <text evidence="1">The sequence shown here is derived from an EMBL/GenBank/DDBJ whole genome shotgun (WGS) entry which is preliminary data.</text>
</comment>
<dbReference type="VEuPathDB" id="FungiDB:GVI51_J10681"/>
<evidence type="ECO:0000313" key="1">
    <source>
        <dbReference type="EMBL" id="KTB10148.1"/>
    </source>
</evidence>
<evidence type="ECO:0000313" key="2">
    <source>
        <dbReference type="Proteomes" id="UP000054886"/>
    </source>
</evidence>
<dbReference type="PANTHER" id="PTHR28152:SF1">
    <property type="entry name" value="HYDROXYACYL-THIOESTER DEHYDRATASE TYPE 2, MITOCHONDRIAL"/>
    <property type="match status" value="1"/>
</dbReference>
<sequence>MSWKSLHWLHKDIISFEKNQAFNNLFKNAVRTNIKMTENIQLADNLLYFNPVDSDLDPDGYFSYQSPSSLISTLQRYRLRRWTNGEITNNKPLVPGKEYSCHERIKFIKPIGDSCFVSLQRTIRDSNDVTAITEDRTLQYTNRIGDSSSALEEMAQETKQYEAVAGINISDLDIVKYCQMTNNPHRIHWDRDYCRTQEGIKDILVPGPLITQIMARLLCPNSASLITRIKYKTVSPIYPFTPLRAIKVSPTALWLADESKLYAKMEIKESHRDIMPDQHLEA</sequence>